<keyword evidence="2" id="KW-0456">Lyase</keyword>
<dbReference type="PANTHER" id="PTHR12192">
    <property type="entry name" value="CATION TRANSPORT PROTEIN CHAC-RELATED"/>
    <property type="match status" value="1"/>
</dbReference>
<dbReference type="PANTHER" id="PTHR12192:SF2">
    <property type="entry name" value="GLUTATHIONE-SPECIFIC GAMMA-GLUTAMYLCYCLOTRANSFERASE 2"/>
    <property type="match status" value="1"/>
</dbReference>
<evidence type="ECO:0000256" key="2">
    <source>
        <dbReference type="ARBA" id="ARBA00023239"/>
    </source>
</evidence>
<dbReference type="EMBL" id="JACDXW010000006">
    <property type="protein sequence ID" value="MCB5364528.1"/>
    <property type="molecule type" value="Genomic_DNA"/>
</dbReference>
<dbReference type="InterPro" id="IPR036568">
    <property type="entry name" value="GGCT-like_sf"/>
</dbReference>
<dbReference type="Proteomes" id="UP000776983">
    <property type="component" value="Unassembled WGS sequence"/>
</dbReference>
<dbReference type="Pfam" id="PF04752">
    <property type="entry name" value="ChaC"/>
    <property type="match status" value="1"/>
</dbReference>
<dbReference type="EC" id="4.3.2.7" evidence="1"/>
<comment type="caution">
    <text evidence="3">The sequence shown here is derived from an EMBL/GenBank/DDBJ whole genome shotgun (WGS) entry which is preliminary data.</text>
</comment>
<name>A0ABS8CEV3_9BURK</name>
<dbReference type="RefSeq" id="WP_226954943.1">
    <property type="nucleotide sequence ID" value="NZ_JACDXW010000006.1"/>
</dbReference>
<dbReference type="Gene3D" id="3.10.490.10">
    <property type="entry name" value="Gamma-glutamyl cyclotransferase-like"/>
    <property type="match status" value="1"/>
</dbReference>
<proteinExistence type="predicted"/>
<dbReference type="InterPro" id="IPR013024">
    <property type="entry name" value="GGCT-like"/>
</dbReference>
<keyword evidence="4" id="KW-1185">Reference proteome</keyword>
<dbReference type="InterPro" id="IPR006840">
    <property type="entry name" value="ChaC"/>
</dbReference>
<dbReference type="SUPFAM" id="SSF110857">
    <property type="entry name" value="Gamma-glutamyl cyclotransferase-like"/>
    <property type="match status" value="1"/>
</dbReference>
<evidence type="ECO:0000256" key="1">
    <source>
        <dbReference type="ARBA" id="ARBA00012344"/>
    </source>
</evidence>
<dbReference type="CDD" id="cd06661">
    <property type="entry name" value="GGCT_like"/>
    <property type="match status" value="1"/>
</dbReference>
<reference evidence="3 4" key="1">
    <citation type="submission" date="2020-07" db="EMBL/GenBank/DDBJ databases">
        <title>Pusillimonas sp. nov., isolated from poultry manure in Taiwan.</title>
        <authorList>
            <person name="Lin S.-Y."/>
            <person name="Tang Y.-S."/>
            <person name="Young C.-C."/>
        </authorList>
    </citation>
    <scope>NUCLEOTIDE SEQUENCE [LARGE SCALE GENOMIC DNA]</scope>
    <source>
        <strain evidence="3 4">CC-YST705</strain>
    </source>
</reference>
<evidence type="ECO:0000313" key="3">
    <source>
        <dbReference type="EMBL" id="MCB5364528.1"/>
    </source>
</evidence>
<protein>
    <recommendedName>
        <fullName evidence="1">glutathione-specific gamma-glutamylcyclotransferase</fullName>
        <ecNumber evidence="1">4.3.2.7</ecNumber>
    </recommendedName>
</protein>
<accession>A0ABS8CEV3</accession>
<sequence length="228" mass="25089">MKSPDSLASLFSASASAFRLYTEEELIASRDAAMHAWQPGSDIWVFGYGSLIWRPEFDYEEKREALLRGYHRSLCLWSRINRGTPERPGLVLGLDAGGACKGVAYRVAGKEVPETMDALWRREMASGAYLPRWLNCATQKGRVQALVFVMDRSKPAYAQGLTAQQQAHIVLDAHGKYGPCTEYVLETVHALRAAGICDQKLESVVGALHASRPAEYTKASVAPPFGTP</sequence>
<organism evidence="3 4">
    <name type="scientific">Mesopusillimonas faecipullorum</name>
    <dbReference type="NCBI Taxonomy" id="2755040"/>
    <lineage>
        <taxon>Bacteria</taxon>
        <taxon>Pseudomonadati</taxon>
        <taxon>Pseudomonadota</taxon>
        <taxon>Betaproteobacteria</taxon>
        <taxon>Burkholderiales</taxon>
        <taxon>Alcaligenaceae</taxon>
        <taxon>Mesopusillimonas</taxon>
    </lineage>
</organism>
<gene>
    <name evidence="3" type="ORF">H0484_12305</name>
</gene>
<evidence type="ECO:0000313" key="4">
    <source>
        <dbReference type="Proteomes" id="UP000776983"/>
    </source>
</evidence>